<evidence type="ECO:0000256" key="1">
    <source>
        <dbReference type="ARBA" id="ARBA00004123"/>
    </source>
</evidence>
<dbReference type="PROSITE" id="PS50088">
    <property type="entry name" value="ANK_REPEAT"/>
    <property type="match status" value="3"/>
</dbReference>
<dbReference type="SUPFAM" id="SSF48403">
    <property type="entry name" value="Ankyrin repeat"/>
    <property type="match status" value="1"/>
</dbReference>
<dbReference type="PANTHER" id="PTHR19879:SF1">
    <property type="entry name" value="CANNONBALL-RELATED"/>
    <property type="match status" value="1"/>
</dbReference>
<evidence type="ECO:0000256" key="3">
    <source>
        <dbReference type="ARBA" id="ARBA00022574"/>
    </source>
</evidence>
<dbReference type="PROSITE" id="PS50294">
    <property type="entry name" value="WD_REPEATS_REGION"/>
    <property type="match status" value="3"/>
</dbReference>
<dbReference type="SMART" id="SM00320">
    <property type="entry name" value="WD40"/>
    <property type="match status" value="5"/>
</dbReference>
<dbReference type="InterPro" id="IPR036770">
    <property type="entry name" value="Ankyrin_rpt-contain_sf"/>
</dbReference>
<organism evidence="12 13">
    <name type="scientific">Plasmodiophora brassicae</name>
    <name type="common">Clubroot disease agent</name>
    <dbReference type="NCBI Taxonomy" id="37360"/>
    <lineage>
        <taxon>Eukaryota</taxon>
        <taxon>Sar</taxon>
        <taxon>Rhizaria</taxon>
        <taxon>Endomyxa</taxon>
        <taxon>Phytomyxea</taxon>
        <taxon>Plasmodiophorida</taxon>
        <taxon>Plasmodiophoridae</taxon>
        <taxon>Plasmodiophora</taxon>
    </lineage>
</organism>
<dbReference type="Pfam" id="PF04494">
    <property type="entry name" value="TFIID_NTD2"/>
    <property type="match status" value="1"/>
</dbReference>
<accession>A0A3P3YGN4</accession>
<dbReference type="Pfam" id="PF12796">
    <property type="entry name" value="Ank_2"/>
    <property type="match status" value="2"/>
</dbReference>
<feature type="compositionally biased region" description="Polar residues" evidence="10">
    <location>
        <begin position="273"/>
        <end position="282"/>
    </location>
</feature>
<keyword evidence="5" id="KW-0805">Transcription regulation</keyword>
<comment type="similarity">
    <text evidence="2">Belongs to the WD repeat TAF5 family.</text>
</comment>
<feature type="repeat" description="ANK" evidence="8">
    <location>
        <begin position="857"/>
        <end position="890"/>
    </location>
</feature>
<evidence type="ECO:0000313" key="12">
    <source>
        <dbReference type="EMBL" id="SPQ99322.1"/>
    </source>
</evidence>
<protein>
    <recommendedName>
        <fullName evidence="11">TFIID subunit TAF5 NTD2 domain-containing protein</fullName>
    </recommendedName>
</protein>
<dbReference type="GO" id="GO:0006367">
    <property type="term" value="P:transcription initiation at RNA polymerase II promoter"/>
    <property type="evidence" value="ECO:0007669"/>
    <property type="project" value="TreeGrafter"/>
</dbReference>
<dbReference type="InterPro" id="IPR036322">
    <property type="entry name" value="WD40_repeat_dom_sf"/>
</dbReference>
<dbReference type="Gene3D" id="3.30.710.10">
    <property type="entry name" value="Potassium Channel Kv1.1, Chain A"/>
    <property type="match status" value="1"/>
</dbReference>
<dbReference type="InterPro" id="IPR006594">
    <property type="entry name" value="LisH"/>
</dbReference>
<keyword evidence="4" id="KW-0677">Repeat</keyword>
<gene>
    <name evidence="12" type="ORF">PLBR_LOCUS6537</name>
</gene>
<dbReference type="InterPro" id="IPR001680">
    <property type="entry name" value="WD40_rpt"/>
</dbReference>
<dbReference type="PROSITE" id="PS50896">
    <property type="entry name" value="LISH"/>
    <property type="match status" value="1"/>
</dbReference>
<dbReference type="SUPFAM" id="SSF50978">
    <property type="entry name" value="WD40 repeat-like"/>
    <property type="match status" value="1"/>
</dbReference>
<dbReference type="GO" id="GO:0005669">
    <property type="term" value="C:transcription factor TFIID complex"/>
    <property type="evidence" value="ECO:0007669"/>
    <property type="project" value="TreeGrafter"/>
</dbReference>
<geneLocation type="mitochondrion" evidence="12"/>
<feature type="repeat" description="WD" evidence="9">
    <location>
        <begin position="472"/>
        <end position="513"/>
    </location>
</feature>
<dbReference type="InterPro" id="IPR015943">
    <property type="entry name" value="WD40/YVTN_repeat-like_dom_sf"/>
</dbReference>
<reference evidence="12 13" key="1">
    <citation type="submission" date="2018-03" db="EMBL/GenBank/DDBJ databases">
        <authorList>
            <person name="Fogelqvist J."/>
        </authorList>
    </citation>
    <scope>NUCLEOTIDE SEQUENCE [LARGE SCALE GENOMIC DNA]</scope>
</reference>
<dbReference type="InterPro" id="IPR037264">
    <property type="entry name" value="TFIID_NTD2_sf"/>
</dbReference>
<dbReference type="InterPro" id="IPR002110">
    <property type="entry name" value="Ankyrin_rpt"/>
</dbReference>
<evidence type="ECO:0000256" key="8">
    <source>
        <dbReference type="PROSITE-ProRule" id="PRU00023"/>
    </source>
</evidence>
<keyword evidence="8" id="KW-0040">ANK repeat</keyword>
<dbReference type="Gene3D" id="2.130.10.10">
    <property type="entry name" value="YVTN repeat-like/Quinoprotein amine dehydrogenase"/>
    <property type="match status" value="2"/>
</dbReference>
<dbReference type="InterPro" id="IPR020472">
    <property type="entry name" value="WD40_PAC1"/>
</dbReference>
<evidence type="ECO:0000256" key="10">
    <source>
        <dbReference type="SAM" id="MobiDB-lite"/>
    </source>
</evidence>
<dbReference type="Gene3D" id="1.25.40.20">
    <property type="entry name" value="Ankyrin repeat-containing domain"/>
    <property type="match status" value="2"/>
</dbReference>
<evidence type="ECO:0000256" key="6">
    <source>
        <dbReference type="ARBA" id="ARBA00023163"/>
    </source>
</evidence>
<dbReference type="SMART" id="SM00248">
    <property type="entry name" value="ANK"/>
    <property type="match status" value="7"/>
</dbReference>
<feature type="repeat" description="WD" evidence="9">
    <location>
        <begin position="556"/>
        <end position="597"/>
    </location>
</feature>
<evidence type="ECO:0000256" key="2">
    <source>
        <dbReference type="ARBA" id="ARBA00009435"/>
    </source>
</evidence>
<dbReference type="InterPro" id="IPR007582">
    <property type="entry name" value="TFIID_NTD2"/>
</dbReference>
<dbReference type="EMBL" id="OVEO01000011">
    <property type="protein sequence ID" value="SPQ99322.1"/>
    <property type="molecule type" value="Genomic_DNA"/>
</dbReference>
<feature type="repeat" description="ANK" evidence="8">
    <location>
        <begin position="929"/>
        <end position="952"/>
    </location>
</feature>
<proteinExistence type="inferred from homology"/>
<feature type="region of interest" description="Disordered" evidence="10">
    <location>
        <begin position="270"/>
        <end position="322"/>
    </location>
</feature>
<feature type="repeat" description="WD" evidence="9">
    <location>
        <begin position="398"/>
        <end position="422"/>
    </location>
</feature>
<dbReference type="GO" id="GO:0016251">
    <property type="term" value="F:RNA polymerase II general transcription initiation factor activity"/>
    <property type="evidence" value="ECO:0007669"/>
    <property type="project" value="TreeGrafter"/>
</dbReference>
<dbReference type="PANTHER" id="PTHR19879">
    <property type="entry name" value="TRANSCRIPTION INITIATION FACTOR TFIID"/>
    <property type="match status" value="1"/>
</dbReference>
<dbReference type="PROSITE" id="PS00678">
    <property type="entry name" value="WD_REPEATS_1"/>
    <property type="match status" value="2"/>
</dbReference>
<evidence type="ECO:0000313" key="13">
    <source>
        <dbReference type="Proteomes" id="UP000290189"/>
    </source>
</evidence>
<evidence type="ECO:0000259" key="11">
    <source>
        <dbReference type="Pfam" id="PF04494"/>
    </source>
</evidence>
<evidence type="ECO:0000256" key="5">
    <source>
        <dbReference type="ARBA" id="ARBA00023015"/>
    </source>
</evidence>
<feature type="repeat" description="WD" evidence="9">
    <location>
        <begin position="430"/>
        <end position="464"/>
    </location>
</feature>
<feature type="repeat" description="ANK" evidence="8">
    <location>
        <begin position="823"/>
        <end position="856"/>
    </location>
</feature>
<keyword evidence="6" id="KW-0804">Transcription</keyword>
<keyword evidence="12" id="KW-0496">Mitochondrion</keyword>
<dbReference type="InterPro" id="IPR011333">
    <property type="entry name" value="SKP1/BTB/POZ_sf"/>
</dbReference>
<evidence type="ECO:0000256" key="9">
    <source>
        <dbReference type="PROSITE-ProRule" id="PRU00221"/>
    </source>
</evidence>
<dbReference type="PROSITE" id="PS50297">
    <property type="entry name" value="ANK_REP_REGION"/>
    <property type="match status" value="3"/>
</dbReference>
<dbReference type="AlphaFoldDB" id="A0A3P3YGN4"/>
<dbReference type="CDD" id="cd00200">
    <property type="entry name" value="WD40"/>
    <property type="match status" value="1"/>
</dbReference>
<name>A0A3P3YGN4_PLABS</name>
<dbReference type="SUPFAM" id="SSF160897">
    <property type="entry name" value="Taf5 N-terminal domain-like"/>
    <property type="match status" value="1"/>
</dbReference>
<keyword evidence="7" id="KW-0539">Nucleus</keyword>
<evidence type="ECO:0000256" key="7">
    <source>
        <dbReference type="ARBA" id="ARBA00023242"/>
    </source>
</evidence>
<dbReference type="Pfam" id="PF00400">
    <property type="entry name" value="WD40"/>
    <property type="match status" value="5"/>
</dbReference>
<dbReference type="Proteomes" id="UP000290189">
    <property type="component" value="Unassembled WGS sequence"/>
</dbReference>
<evidence type="ECO:0000256" key="4">
    <source>
        <dbReference type="ARBA" id="ARBA00022737"/>
    </source>
</evidence>
<dbReference type="Gene3D" id="1.25.40.500">
    <property type="entry name" value="TFIID subunit TAF5, NTD2 domain"/>
    <property type="match status" value="1"/>
</dbReference>
<dbReference type="CDD" id="cd08044">
    <property type="entry name" value="TAF5_NTD2"/>
    <property type="match status" value="1"/>
</dbReference>
<feature type="domain" description="TFIID subunit TAF5 NTD2" evidence="11">
    <location>
        <begin position="81"/>
        <end position="209"/>
    </location>
</feature>
<comment type="subcellular location">
    <subcellularLocation>
        <location evidence="1">Nucleus</location>
    </subcellularLocation>
</comment>
<sequence length="1063" mass="118190">MAERGGLVPAAASQSASSLTDEMIDKFVLSYLRSRGYARAEDVFRQQLHADGLDQFAHSVSVECHATTVQQILQGYNQQQQSPDWYAEAFQALQDWVEGSLDKYRLELHAVLFPVFLHCYFELILKGFPYDAHTFMERFRREFETRQSREIQSVTGLQYPEQLDGNATAKRFRTYKVDVVLSSYSHQLLMSFLQETKLYLLLKIINEHINLSIMTAKPLTSAEIGGGKEAGTSEITGLTPSEIETMNSREVEWGLLKSVTDIIADETAAISKTEASGGQPDSGQDRADMDIVGGPEDVSSLAKKAKSGDEPPPRTAESRIPLPPVTPALKQKIIDDLHARLNILPAVTMKPSVCCYTFLNSAETLNRIHISRDAATVCGGYSDSSIKVWTLDGKSKGIDMSRDMRFVLSSSEDGTVRLWSLSEMLGLVSYRGHNYPVWDVKFSPLDFYFVSASHDRTARLWSTEHIFPLRIFTGHISDVDCVAFHPNCNYVLTGSTDKSIRFWDIQSGECCRIFRGSNAYIRSVSVSPCGRVAAAGDSAGQVSLFDLGSAQVIARFDGHSQAVTCLDWSASGKQLASGSLDSSVRVWNVSTPDRNAQARAPISTANAPAHVFHTKSTPISFLRDTVDHIVDGAAAGDHSPTIKELIADFDGEHPIRLHSIANATLEQIVAFINENAVPDAKRAVEWVRTKLRSMDLAAQCDLVAAASYLRMDLFLMAIASRKRTWSSISVMGERLPADAYRFMVYNVPGMTILERFADTEDKKTVIKLIRALLLRGGNATLVSNARWGDARNVVHWAVVNREKVVLRLLLDAPGINVNEPDDEGGTPLHVAVQLRYEDEVRLLLDAPGINVNEPDGRGRTPLHVAVLLGHDKEVRLLLKSSGVNVNARDDFLKTPLHVAVFQAIGEVHGQTMKRLLKHPDVDVNTYDHDMKTPLHEAVFLGNPAILRLLLKHPKINVNVRGHNDKTPLHWAAFYAQKPVVFELLLNTTGIDVYAKDDGQWTALHWAMRRGDAHVVSLLMKHASPTMRLSFMRRFEPSPEDSKNSFSGSLRRTFERLSAPERLR</sequence>
<dbReference type="InterPro" id="IPR019775">
    <property type="entry name" value="WD40_repeat_CS"/>
</dbReference>
<keyword evidence="3 9" id="KW-0853">WD repeat</keyword>
<dbReference type="Pfam" id="PF00023">
    <property type="entry name" value="Ank"/>
    <property type="match status" value="2"/>
</dbReference>
<dbReference type="PROSITE" id="PS50082">
    <property type="entry name" value="WD_REPEATS_2"/>
    <property type="match status" value="4"/>
</dbReference>
<dbReference type="PRINTS" id="PR00320">
    <property type="entry name" value="GPROTEINBRPT"/>
</dbReference>